<reference evidence="3" key="1">
    <citation type="submission" date="2022-11" db="EMBL/GenBank/DDBJ databases">
        <title>Minimal conservation of predation-associated metabolite biosynthetic gene clusters underscores biosynthetic potential of Myxococcota including descriptions for ten novel species: Archangium lansinium sp. nov., Myxococcus landrumus sp. nov., Nannocystis bai.</title>
        <authorList>
            <person name="Ahearne A."/>
            <person name="Stevens C."/>
            <person name="Dowd S."/>
        </authorList>
    </citation>
    <scope>NUCLEOTIDE SEQUENCE</scope>
    <source>
        <strain evidence="3">Fl3</strain>
    </source>
</reference>
<protein>
    <submittedName>
        <fullName evidence="3">Uncharacterized protein</fullName>
    </submittedName>
</protein>
<dbReference type="RefSeq" id="WP_269038420.1">
    <property type="nucleotide sequence ID" value="NZ_CP114040.1"/>
</dbReference>
<name>A0ABY7HAB5_9BACT</name>
<organism evidence="3 4">
    <name type="scientific">Nannocystis punicea</name>
    <dbReference type="NCBI Taxonomy" id="2995304"/>
    <lineage>
        <taxon>Bacteria</taxon>
        <taxon>Pseudomonadati</taxon>
        <taxon>Myxococcota</taxon>
        <taxon>Polyangia</taxon>
        <taxon>Nannocystales</taxon>
        <taxon>Nannocystaceae</taxon>
        <taxon>Nannocystis</taxon>
    </lineage>
</organism>
<evidence type="ECO:0000256" key="2">
    <source>
        <dbReference type="SAM" id="SignalP"/>
    </source>
</evidence>
<sequence length="422" mass="44009">MKRAPRRLRATILLVPAALVAPACELPTKLGELPSASATAGDSPESDAVACGESGPAGELAWSHERDELPGFVQGLVTAPGGEVVAVGSQGEPATRDAFVHKYDPAGALLWSRTYAGADGLLDTPLAVAVDAAGFVHVLVQEMHALSPDGASFDARLVVLRYAPDGALAWRWEHTALPFVPAANYEPIGELAVVGDTVVVLEHADGAPLLRLELDASGQLLEQIEVEVPAGVQVERLALDPDGSPVLAGDPGPAGTAGVWFGRFTPAGALAWDDQFGDGDDGIDMVLPDGAGGVYLALQRTVVAGTFEHRLRRYGADGAELWTVMLPTSDGNLGVGNGAIACDGSLLLTGSLDLPQTEDWDVWIARYAGDGTRQWQVEQAFGFREGVRIAATPEGDPVVSGLLLEPGDPPKTGPWLARFGSE</sequence>
<dbReference type="Proteomes" id="UP001164459">
    <property type="component" value="Chromosome"/>
</dbReference>
<evidence type="ECO:0000313" key="4">
    <source>
        <dbReference type="Proteomes" id="UP001164459"/>
    </source>
</evidence>
<gene>
    <name evidence="3" type="ORF">O0S08_07925</name>
</gene>
<dbReference type="SUPFAM" id="SSF63829">
    <property type="entry name" value="Calcium-dependent phosphotriesterase"/>
    <property type="match status" value="1"/>
</dbReference>
<keyword evidence="4" id="KW-1185">Reference proteome</keyword>
<dbReference type="EMBL" id="CP114040">
    <property type="protein sequence ID" value="WAS96078.1"/>
    <property type="molecule type" value="Genomic_DNA"/>
</dbReference>
<feature type="region of interest" description="Disordered" evidence="1">
    <location>
        <begin position="35"/>
        <end position="56"/>
    </location>
</feature>
<proteinExistence type="predicted"/>
<evidence type="ECO:0000313" key="3">
    <source>
        <dbReference type="EMBL" id="WAS96078.1"/>
    </source>
</evidence>
<feature type="chain" id="PRO_5047351790" evidence="2">
    <location>
        <begin position="24"/>
        <end position="422"/>
    </location>
</feature>
<dbReference type="SUPFAM" id="SSF50965">
    <property type="entry name" value="Galactose oxidase, central domain"/>
    <property type="match status" value="1"/>
</dbReference>
<feature type="signal peptide" evidence="2">
    <location>
        <begin position="1"/>
        <end position="23"/>
    </location>
</feature>
<dbReference type="InterPro" id="IPR011043">
    <property type="entry name" value="Gal_Oxase/kelch_b-propeller"/>
</dbReference>
<accession>A0ABY7HAB5</accession>
<keyword evidence="2" id="KW-0732">Signal</keyword>
<evidence type="ECO:0000256" key="1">
    <source>
        <dbReference type="SAM" id="MobiDB-lite"/>
    </source>
</evidence>